<reference evidence="1" key="1">
    <citation type="journal article" date="2023" name="Insect Mol. Biol.">
        <title>Genome sequencing provides insights into the evolution of gene families encoding plant cell wall-degrading enzymes in longhorned beetles.</title>
        <authorList>
            <person name="Shin N.R."/>
            <person name="Okamura Y."/>
            <person name="Kirsch R."/>
            <person name="Pauchet Y."/>
        </authorList>
    </citation>
    <scope>NUCLEOTIDE SEQUENCE</scope>
    <source>
        <strain evidence="1">AMC_N1</strain>
    </source>
</reference>
<name>A0AAV8X4E0_9CUCU</name>
<evidence type="ECO:0000313" key="2">
    <source>
        <dbReference type="Proteomes" id="UP001162162"/>
    </source>
</evidence>
<gene>
    <name evidence="1" type="ORF">NQ318_006994</name>
</gene>
<keyword evidence="2" id="KW-1185">Reference proteome</keyword>
<proteinExistence type="predicted"/>
<protein>
    <submittedName>
        <fullName evidence="1">Uncharacterized protein</fullName>
    </submittedName>
</protein>
<dbReference type="EMBL" id="JAPWTK010001360">
    <property type="protein sequence ID" value="KAJ8932831.1"/>
    <property type="molecule type" value="Genomic_DNA"/>
</dbReference>
<organism evidence="1 2">
    <name type="scientific">Aromia moschata</name>
    <dbReference type="NCBI Taxonomy" id="1265417"/>
    <lineage>
        <taxon>Eukaryota</taxon>
        <taxon>Metazoa</taxon>
        <taxon>Ecdysozoa</taxon>
        <taxon>Arthropoda</taxon>
        <taxon>Hexapoda</taxon>
        <taxon>Insecta</taxon>
        <taxon>Pterygota</taxon>
        <taxon>Neoptera</taxon>
        <taxon>Endopterygota</taxon>
        <taxon>Coleoptera</taxon>
        <taxon>Polyphaga</taxon>
        <taxon>Cucujiformia</taxon>
        <taxon>Chrysomeloidea</taxon>
        <taxon>Cerambycidae</taxon>
        <taxon>Cerambycinae</taxon>
        <taxon>Callichromatini</taxon>
        <taxon>Aromia</taxon>
    </lineage>
</organism>
<sequence>MRHSSGPSTFLVRDEYISNLMTLNRFSSLLSHIHLNDNAVMPAKGQNDKPVIEMILSIHDPTEYSQVKRREKDGSLTEVQCPVAVKEYRSCMGSVDRADTYAQVSLLVLLELQKKALQNWYKPYVAPELCRSNALHMPTFLIVAQVDALCAVQLPSPITQNGHVLFVV</sequence>
<dbReference type="Proteomes" id="UP001162162">
    <property type="component" value="Unassembled WGS sequence"/>
</dbReference>
<evidence type="ECO:0000313" key="1">
    <source>
        <dbReference type="EMBL" id="KAJ8932831.1"/>
    </source>
</evidence>
<comment type="caution">
    <text evidence="1">The sequence shown here is derived from an EMBL/GenBank/DDBJ whole genome shotgun (WGS) entry which is preliminary data.</text>
</comment>
<dbReference type="AlphaFoldDB" id="A0AAV8X4E0"/>
<accession>A0AAV8X4E0</accession>